<evidence type="ECO:0000313" key="1">
    <source>
        <dbReference type="EMBL" id="PXX10423.1"/>
    </source>
</evidence>
<reference evidence="1 2" key="2">
    <citation type="submission" date="2018-06" db="EMBL/GenBank/DDBJ databases">
        <title>Sequencing of bacterial isolates from soil warming experiment in Harvard Forest, Massachusetts, USA.</title>
        <authorList>
            <person name="Deangelis K.PhD."/>
        </authorList>
    </citation>
    <scope>NUCLEOTIDE SEQUENCE [LARGE SCALE GENOMIC DNA]</scope>
    <source>
        <strain evidence="1 2">GAS496</strain>
    </source>
</reference>
<sequence>MPLPFFSADATAFAYSENVDASRLARPNISAAASWERPDHALISGMRWHVLSIPVTARDTVAAPELIASADAASESGFQPFRAGREGSIGYNRPSNWLASASSVTSNRSPAPRTAVPIFVTFCASWSAT</sequence>
<proteinExistence type="predicted"/>
<keyword evidence="2" id="KW-1185">Reference proteome</keyword>
<dbReference type="EMBL" id="QJJU01000004">
    <property type="protein sequence ID" value="PXX10423.1"/>
    <property type="molecule type" value="Genomic_DNA"/>
</dbReference>
<evidence type="ECO:0000313" key="2">
    <source>
        <dbReference type="Proteomes" id="UP000247781"/>
    </source>
</evidence>
<reference evidence="2" key="1">
    <citation type="submission" date="2018-05" db="EMBL/GenBank/DDBJ databases">
        <authorList>
            <person name="Deangelis K."/>
            <person name="Huntemann M."/>
            <person name="Clum A."/>
            <person name="Pillay M."/>
            <person name="Palaniappan K."/>
            <person name="Varghese N."/>
            <person name="Mikhailova N."/>
            <person name="Stamatis D."/>
            <person name="Reddy T."/>
            <person name="Daum C."/>
            <person name="Shapiro N."/>
            <person name="Ivanova N."/>
            <person name="Kyrpides N."/>
            <person name="Woyke T."/>
        </authorList>
    </citation>
    <scope>NUCLEOTIDE SEQUENCE [LARGE SCALE GENOMIC DNA]</scope>
    <source>
        <strain evidence="2">GAS496</strain>
    </source>
</reference>
<protein>
    <submittedName>
        <fullName evidence="1">Uncharacterized protein</fullName>
    </submittedName>
</protein>
<organism evidence="1 2">
    <name type="scientific">Mycolicibacterium moriokaense</name>
    <dbReference type="NCBI Taxonomy" id="39691"/>
    <lineage>
        <taxon>Bacteria</taxon>
        <taxon>Bacillati</taxon>
        <taxon>Actinomycetota</taxon>
        <taxon>Actinomycetes</taxon>
        <taxon>Mycobacteriales</taxon>
        <taxon>Mycobacteriaceae</taxon>
        <taxon>Mycolicibacterium</taxon>
    </lineage>
</organism>
<comment type="caution">
    <text evidence="1">The sequence shown here is derived from an EMBL/GenBank/DDBJ whole genome shotgun (WGS) entry which is preliminary data.</text>
</comment>
<gene>
    <name evidence="1" type="ORF">C8E89_104221</name>
</gene>
<dbReference type="AlphaFoldDB" id="A0A318HJK4"/>
<accession>A0A318HJK4</accession>
<dbReference type="Proteomes" id="UP000247781">
    <property type="component" value="Unassembled WGS sequence"/>
</dbReference>
<name>A0A318HJK4_9MYCO</name>